<protein>
    <submittedName>
        <fullName evidence="2">Uncharacterized protein</fullName>
    </submittedName>
</protein>
<comment type="caution">
    <text evidence="2">The sequence shown here is derived from an EMBL/GenBank/DDBJ whole genome shotgun (WGS) entry which is preliminary data.</text>
</comment>
<dbReference type="Proteomes" id="UP000274822">
    <property type="component" value="Unassembled WGS sequence"/>
</dbReference>
<sequence length="229" mass="26312">FKSVAATWPHNRLKKSARHLAAASFRFYLLDLTTKRPSATLPQWHLTECKVRQRNHTATWPHMIHKRAARGFHRHLAAGSDGAKIFVRGLNHKLGPELHWGRELGLAENAGVKPENKSKVSTDLLKAKKNLRDMLQSLDRLFDHRQGQDGDHSSSFCYGSVSTRFHLVWSRRRRLIHYSADVSEFHDILKCCRVILRVRSPSKGRPQKAKQSSQLFYQGTDVATMEDEE</sequence>
<dbReference type="EMBL" id="RBNJ01012645">
    <property type="protein sequence ID" value="RUS25568.1"/>
    <property type="molecule type" value="Genomic_DNA"/>
</dbReference>
<proteinExistence type="predicted"/>
<gene>
    <name evidence="2" type="ORF">BC938DRAFT_471955</name>
</gene>
<feature type="non-terminal residue" evidence="2">
    <location>
        <position position="229"/>
    </location>
</feature>
<evidence type="ECO:0000313" key="2">
    <source>
        <dbReference type="EMBL" id="RUS25568.1"/>
    </source>
</evidence>
<evidence type="ECO:0000256" key="1">
    <source>
        <dbReference type="SAM" id="MobiDB-lite"/>
    </source>
</evidence>
<name>A0A433Q6Z8_9FUNG</name>
<feature type="non-terminal residue" evidence="2">
    <location>
        <position position="1"/>
    </location>
</feature>
<dbReference type="AlphaFoldDB" id="A0A433Q6Z8"/>
<accession>A0A433Q6Z8</accession>
<reference evidence="2 3" key="1">
    <citation type="journal article" date="2018" name="New Phytol.">
        <title>Phylogenomics of Endogonaceae and evolution of mycorrhizas within Mucoromycota.</title>
        <authorList>
            <person name="Chang Y."/>
            <person name="Desiro A."/>
            <person name="Na H."/>
            <person name="Sandor L."/>
            <person name="Lipzen A."/>
            <person name="Clum A."/>
            <person name="Barry K."/>
            <person name="Grigoriev I.V."/>
            <person name="Martin F.M."/>
            <person name="Stajich J.E."/>
            <person name="Smith M.E."/>
            <person name="Bonito G."/>
            <person name="Spatafora J.W."/>
        </authorList>
    </citation>
    <scope>NUCLEOTIDE SEQUENCE [LARGE SCALE GENOMIC DNA]</scope>
    <source>
        <strain evidence="2 3">AD002</strain>
    </source>
</reference>
<feature type="region of interest" description="Disordered" evidence="1">
    <location>
        <begin position="202"/>
        <end position="229"/>
    </location>
</feature>
<keyword evidence="3" id="KW-1185">Reference proteome</keyword>
<evidence type="ECO:0000313" key="3">
    <source>
        <dbReference type="Proteomes" id="UP000274822"/>
    </source>
</evidence>
<organism evidence="2 3">
    <name type="scientific">Jimgerdemannia flammicorona</name>
    <dbReference type="NCBI Taxonomy" id="994334"/>
    <lineage>
        <taxon>Eukaryota</taxon>
        <taxon>Fungi</taxon>
        <taxon>Fungi incertae sedis</taxon>
        <taxon>Mucoromycota</taxon>
        <taxon>Mucoromycotina</taxon>
        <taxon>Endogonomycetes</taxon>
        <taxon>Endogonales</taxon>
        <taxon>Endogonaceae</taxon>
        <taxon>Jimgerdemannia</taxon>
    </lineage>
</organism>